<keyword evidence="5 6" id="KW-0482">Metalloprotease</keyword>
<dbReference type="EMBL" id="UGPP01000001">
    <property type="protein sequence ID" value="STY70015.1"/>
    <property type="molecule type" value="Genomic_DNA"/>
</dbReference>
<dbReference type="GO" id="GO:0016020">
    <property type="term" value="C:membrane"/>
    <property type="evidence" value="ECO:0007669"/>
    <property type="project" value="TreeGrafter"/>
</dbReference>
<protein>
    <submittedName>
        <fullName evidence="9">Uncharacterized metalloprotease yggG</fullName>
        <ecNumber evidence="9">3.4.24.-</ecNumber>
    </submittedName>
</protein>
<feature type="region of interest" description="Disordered" evidence="7">
    <location>
        <begin position="255"/>
        <end position="276"/>
    </location>
</feature>
<evidence type="ECO:0000313" key="9">
    <source>
        <dbReference type="EMBL" id="STY70015.1"/>
    </source>
</evidence>
<sequence>MLRKTYKKLLSTGIALSLGFSISYTILPNQSAYAFNWGNAIGAVAITGIQYQQLEKQLNYLDSDGRHEYFNQMKSELGENTDPYYNTLLDNIMNRLTYAISLTDPSIKDKPYNYFINPSEEYNAFCTVGHNLSVNTGMFKLLNNNEDELAIVIAHELAHGEEEHVQSSAKKSFSVQLLTNLYASQNPNIISIIGANVLQNNMIAKGITKVQEQDADDIAFNYATSAGYNIGAGAATWQRFIDKMGESKTNFVGELFSPSDHPSHQSRRDNYSDKLTDYSNNKVKVDSKTGTISVNRHDFITPVPANDMSSQERAYLIAGNLAAVYHNHPKNPPEAYLSGNTIYMGNQAIMVVEYGENSNSIVNKLNSIR</sequence>
<dbReference type="InterPro" id="IPR001915">
    <property type="entry name" value="Peptidase_M48"/>
</dbReference>
<evidence type="ECO:0000256" key="7">
    <source>
        <dbReference type="SAM" id="MobiDB-lite"/>
    </source>
</evidence>
<dbReference type="InterPro" id="IPR051156">
    <property type="entry name" value="Mito/Outer_Membr_Metalloprot"/>
</dbReference>
<dbReference type="GO" id="GO:0046872">
    <property type="term" value="F:metal ion binding"/>
    <property type="evidence" value="ECO:0007669"/>
    <property type="project" value="UniProtKB-KW"/>
</dbReference>
<dbReference type="CDD" id="cd07324">
    <property type="entry name" value="M48C_Oma1-like"/>
    <property type="match status" value="1"/>
</dbReference>
<dbReference type="Pfam" id="PF01435">
    <property type="entry name" value="Peptidase_M48"/>
    <property type="match status" value="1"/>
</dbReference>
<evidence type="ECO:0000256" key="2">
    <source>
        <dbReference type="ARBA" id="ARBA00022723"/>
    </source>
</evidence>
<dbReference type="STRING" id="1122216.GCA_000423385_02081"/>
<organism evidence="9 10">
    <name type="scientific">Megamonas hypermegale</name>
    <dbReference type="NCBI Taxonomy" id="158847"/>
    <lineage>
        <taxon>Bacteria</taxon>
        <taxon>Bacillati</taxon>
        <taxon>Bacillota</taxon>
        <taxon>Negativicutes</taxon>
        <taxon>Selenomonadales</taxon>
        <taxon>Selenomonadaceae</taxon>
        <taxon>Megamonas</taxon>
    </lineage>
</organism>
<feature type="compositionally biased region" description="Basic and acidic residues" evidence="7">
    <location>
        <begin position="261"/>
        <end position="276"/>
    </location>
</feature>
<evidence type="ECO:0000256" key="4">
    <source>
        <dbReference type="ARBA" id="ARBA00022833"/>
    </source>
</evidence>
<name>A0A378NQD3_9FIRM</name>
<evidence type="ECO:0000256" key="5">
    <source>
        <dbReference type="ARBA" id="ARBA00023049"/>
    </source>
</evidence>
<evidence type="ECO:0000256" key="3">
    <source>
        <dbReference type="ARBA" id="ARBA00022801"/>
    </source>
</evidence>
<dbReference type="GO" id="GO:0051603">
    <property type="term" value="P:proteolysis involved in protein catabolic process"/>
    <property type="evidence" value="ECO:0007669"/>
    <property type="project" value="TreeGrafter"/>
</dbReference>
<dbReference type="Proteomes" id="UP000255234">
    <property type="component" value="Unassembled WGS sequence"/>
</dbReference>
<dbReference type="PANTHER" id="PTHR22726">
    <property type="entry name" value="METALLOENDOPEPTIDASE OMA1"/>
    <property type="match status" value="1"/>
</dbReference>
<evidence type="ECO:0000256" key="6">
    <source>
        <dbReference type="RuleBase" id="RU003983"/>
    </source>
</evidence>
<dbReference type="PANTHER" id="PTHR22726:SF1">
    <property type="entry name" value="METALLOENDOPEPTIDASE OMA1, MITOCHONDRIAL"/>
    <property type="match status" value="1"/>
</dbReference>
<feature type="domain" description="Peptidase M48" evidence="8">
    <location>
        <begin position="107"/>
        <end position="267"/>
    </location>
</feature>
<dbReference type="AlphaFoldDB" id="A0A378NQD3"/>
<evidence type="ECO:0000313" key="10">
    <source>
        <dbReference type="Proteomes" id="UP000255234"/>
    </source>
</evidence>
<reference evidence="9 10" key="1">
    <citation type="submission" date="2018-06" db="EMBL/GenBank/DDBJ databases">
        <authorList>
            <consortium name="Pathogen Informatics"/>
            <person name="Doyle S."/>
        </authorList>
    </citation>
    <scope>NUCLEOTIDE SEQUENCE [LARGE SCALE GENOMIC DNA]</scope>
    <source>
        <strain evidence="9 10">NCTC10571</strain>
    </source>
</reference>
<dbReference type="GO" id="GO:0004222">
    <property type="term" value="F:metalloendopeptidase activity"/>
    <property type="evidence" value="ECO:0007669"/>
    <property type="project" value="InterPro"/>
</dbReference>
<gene>
    <name evidence="9" type="primary">yggG</name>
    <name evidence="9" type="ORF">NCTC10571_00096</name>
</gene>
<dbReference type="Gene3D" id="3.30.2010.10">
    <property type="entry name" value="Metalloproteases ('zincins'), catalytic domain"/>
    <property type="match status" value="1"/>
</dbReference>
<dbReference type="EC" id="3.4.24.-" evidence="9"/>
<keyword evidence="4 6" id="KW-0862">Zinc</keyword>
<keyword evidence="1 6" id="KW-0645">Protease</keyword>
<keyword evidence="3 6" id="KW-0378">Hydrolase</keyword>
<comment type="cofactor">
    <cofactor evidence="6">
        <name>Zn(2+)</name>
        <dbReference type="ChEBI" id="CHEBI:29105"/>
    </cofactor>
    <text evidence="6">Binds 1 zinc ion per subunit.</text>
</comment>
<keyword evidence="2" id="KW-0479">Metal-binding</keyword>
<dbReference type="RefSeq" id="WP_115150815.1">
    <property type="nucleotide sequence ID" value="NZ_UGPP01000001.1"/>
</dbReference>
<evidence type="ECO:0000259" key="8">
    <source>
        <dbReference type="Pfam" id="PF01435"/>
    </source>
</evidence>
<comment type="similarity">
    <text evidence="6">Belongs to the peptidase M48 family.</text>
</comment>
<proteinExistence type="inferred from homology"/>
<accession>A0A378NQD3</accession>
<evidence type="ECO:0000256" key="1">
    <source>
        <dbReference type="ARBA" id="ARBA00022670"/>
    </source>
</evidence>